<dbReference type="PRINTS" id="PR00131">
    <property type="entry name" value="GLHYDRLASE1"/>
</dbReference>
<dbReference type="Pfam" id="PF00232">
    <property type="entry name" value="Glyco_hydro_1"/>
    <property type="match status" value="2"/>
</dbReference>
<gene>
    <name evidence="5" type="ORF">COLSTE_00166</name>
</gene>
<proteinExistence type="inferred from homology"/>
<comment type="similarity">
    <text evidence="1 4">Belongs to the glycosyl hydrolase 1 family.</text>
</comment>
<dbReference type="GeneID" id="98002555"/>
<reference evidence="5 6" key="1">
    <citation type="submission" date="2008-10" db="EMBL/GenBank/DDBJ databases">
        <title>Draft genome sequence of Collinsella stercoris (DSM 13279).</title>
        <authorList>
            <person name="Sudarsanam P."/>
            <person name="Ley R."/>
            <person name="Guruge J."/>
            <person name="Turnbaugh P.J."/>
            <person name="Mahowald M."/>
            <person name="Liep D."/>
            <person name="Gordon J."/>
        </authorList>
    </citation>
    <scope>NUCLEOTIDE SEQUENCE [LARGE SCALE GENOMIC DNA]</scope>
    <source>
        <strain evidence="5 6">DSM 13279</strain>
    </source>
</reference>
<dbReference type="STRING" id="445975.COLSTE_00166"/>
<dbReference type="Gene3D" id="3.20.20.80">
    <property type="entry name" value="Glycosidases"/>
    <property type="match status" value="1"/>
</dbReference>
<dbReference type="PANTHER" id="PTHR10353">
    <property type="entry name" value="GLYCOSYL HYDROLASE"/>
    <property type="match status" value="1"/>
</dbReference>
<dbReference type="PANTHER" id="PTHR10353:SF36">
    <property type="entry name" value="LP05116P"/>
    <property type="match status" value="1"/>
</dbReference>
<dbReference type="GO" id="GO:0005829">
    <property type="term" value="C:cytosol"/>
    <property type="evidence" value="ECO:0007669"/>
    <property type="project" value="TreeGrafter"/>
</dbReference>
<evidence type="ECO:0000256" key="4">
    <source>
        <dbReference type="RuleBase" id="RU003690"/>
    </source>
</evidence>
<dbReference type="Proteomes" id="UP000003560">
    <property type="component" value="Unassembled WGS sequence"/>
</dbReference>
<organism evidence="5 6">
    <name type="scientific">Collinsella stercoris DSM 13279</name>
    <dbReference type="NCBI Taxonomy" id="445975"/>
    <lineage>
        <taxon>Bacteria</taxon>
        <taxon>Bacillati</taxon>
        <taxon>Actinomycetota</taxon>
        <taxon>Coriobacteriia</taxon>
        <taxon>Coriobacteriales</taxon>
        <taxon>Coriobacteriaceae</taxon>
        <taxon>Collinsella</taxon>
    </lineage>
</organism>
<evidence type="ECO:0000313" key="5">
    <source>
        <dbReference type="EMBL" id="EEA91611.1"/>
    </source>
</evidence>
<accession>B6G7Y5</accession>
<comment type="caution">
    <text evidence="5">The sequence shown here is derived from an EMBL/GenBank/DDBJ whole genome shotgun (WGS) entry which is preliminary data.</text>
</comment>
<dbReference type="GO" id="GO:0016052">
    <property type="term" value="P:carbohydrate catabolic process"/>
    <property type="evidence" value="ECO:0007669"/>
    <property type="project" value="TreeGrafter"/>
</dbReference>
<dbReference type="InterPro" id="IPR017853">
    <property type="entry name" value="GH"/>
</dbReference>
<name>B6G7Y5_9ACTN</name>
<keyword evidence="3" id="KW-0326">Glycosidase</keyword>
<keyword evidence="2 5" id="KW-0378">Hydrolase</keyword>
<dbReference type="OrthoDB" id="9765195at2"/>
<dbReference type="RefSeq" id="WP_006719672.1">
    <property type="nucleotide sequence ID" value="NZ_CP085935.1"/>
</dbReference>
<evidence type="ECO:0000313" key="6">
    <source>
        <dbReference type="Proteomes" id="UP000003560"/>
    </source>
</evidence>
<dbReference type="HOGENOM" id="CLU_001859_1_3_11"/>
<sequence length="424" mass="46852">MAYQSTSVFPETFLWGVATAAHQVEGNNVNSDTWLFENVEDTAFMEPSGDAMDHYHRFREDIALIASLGLTSYRLSVEWSRIEPARGLFSKAELAHYREVLQCCRDNGLKTIVTLHHFTSPIWLLAQGGWESPETPSLFARYCARVVEEMGDLMDYACTMNEPNLAWLLADVGATSRNASDRAEDPMFRSVAKALGVEPAFLAQFQFAATERVFDVKLAAHKAAVDAVHAIRPDLPAGWTLVGSPFKAAPGGEGRAAAAREEICDRFYRASAGDDFVGIQTYSRSWYGADGPVDPPAGVELTQRDEEFYPEAIEESLRAAWDQSGTPLFVTENGIASEDDEQRERFLDRAVAGVGRCVRDGIPVLGYTCWSAFDNFEWVFGYGPKYGIISVDRETQRRTVKPSATHLGSIARCNGACVEIGDAR</sequence>
<dbReference type="EMBL" id="ABXJ01000012">
    <property type="protein sequence ID" value="EEA91611.1"/>
    <property type="molecule type" value="Genomic_DNA"/>
</dbReference>
<dbReference type="InterPro" id="IPR001360">
    <property type="entry name" value="Glyco_hydro_1"/>
</dbReference>
<evidence type="ECO:0000256" key="1">
    <source>
        <dbReference type="ARBA" id="ARBA00010838"/>
    </source>
</evidence>
<keyword evidence="6" id="KW-1185">Reference proteome</keyword>
<evidence type="ECO:0000256" key="2">
    <source>
        <dbReference type="ARBA" id="ARBA00022801"/>
    </source>
</evidence>
<evidence type="ECO:0000256" key="3">
    <source>
        <dbReference type="ARBA" id="ARBA00023295"/>
    </source>
</evidence>
<dbReference type="AlphaFoldDB" id="B6G7Y5"/>
<dbReference type="eggNOG" id="COG2723">
    <property type="taxonomic scope" value="Bacteria"/>
</dbReference>
<reference evidence="5 6" key="2">
    <citation type="submission" date="2008-10" db="EMBL/GenBank/DDBJ databases">
        <authorList>
            <person name="Fulton L."/>
            <person name="Clifton S."/>
            <person name="Fulton B."/>
            <person name="Xu J."/>
            <person name="Minx P."/>
            <person name="Pepin K.H."/>
            <person name="Johnson M."/>
            <person name="Thiruvilangam P."/>
            <person name="Bhonagiri V."/>
            <person name="Nash W.E."/>
            <person name="Mardis E.R."/>
            <person name="Wilson R.K."/>
        </authorList>
    </citation>
    <scope>NUCLEOTIDE SEQUENCE [LARGE SCALE GENOMIC DNA]</scope>
    <source>
        <strain evidence="5 6">DSM 13279</strain>
    </source>
</reference>
<protein>
    <submittedName>
        <fullName evidence="5">Glycosyl hydrolase, family 1</fullName>
    </submittedName>
</protein>
<dbReference type="SUPFAM" id="SSF51445">
    <property type="entry name" value="(Trans)glycosidases"/>
    <property type="match status" value="1"/>
</dbReference>
<dbReference type="GO" id="GO:0008422">
    <property type="term" value="F:beta-glucosidase activity"/>
    <property type="evidence" value="ECO:0007669"/>
    <property type="project" value="TreeGrafter"/>
</dbReference>